<feature type="compositionally biased region" description="Basic and acidic residues" evidence="1">
    <location>
        <begin position="205"/>
        <end position="215"/>
    </location>
</feature>
<dbReference type="InterPro" id="IPR019027">
    <property type="entry name" value="Pilus_biogenesis_CpaD-related"/>
</dbReference>
<gene>
    <name evidence="2" type="ORF">ACFQ2F_13470</name>
</gene>
<dbReference type="Proteomes" id="UP001597102">
    <property type="component" value="Unassembled WGS sequence"/>
</dbReference>
<name>A0ABW3JDG5_9HYPH</name>
<sequence>MSGFPKVLSQRPTGGRSAAALLAVLLSGTVLTGCMQAGPRFEAPFMLANPTERHPIVVSNSEARLDIPVYAGSYGLTRSQESQLYSFLSDYKRSRGSRLVIKAPVGGDERATRAVFTDVKQVLRSRGFTQNEVVLESYSPGYKSFQAIRLTYDRFVAEGPTCPDWSENLAYDPNNAPYPNLGCATQRNLAAQVANPRHLVQPADETPRASERRDTVWGNYVKGEPTGAEWRPEAPSERANSSNLGAQSD</sequence>
<comment type="caution">
    <text evidence="2">The sequence shown here is derived from an EMBL/GenBank/DDBJ whole genome shotgun (WGS) entry which is preliminary data.</text>
</comment>
<evidence type="ECO:0000256" key="1">
    <source>
        <dbReference type="SAM" id="MobiDB-lite"/>
    </source>
</evidence>
<dbReference type="Pfam" id="PF09476">
    <property type="entry name" value="Pilus_CpaD"/>
    <property type="match status" value="1"/>
</dbReference>
<dbReference type="InterPro" id="IPR013361">
    <property type="entry name" value="Pilus_CpaD"/>
</dbReference>
<dbReference type="RefSeq" id="WP_379090922.1">
    <property type="nucleotide sequence ID" value="NZ_JBHTJO010000002.1"/>
</dbReference>
<evidence type="ECO:0000313" key="3">
    <source>
        <dbReference type="Proteomes" id="UP001597102"/>
    </source>
</evidence>
<dbReference type="PROSITE" id="PS51257">
    <property type="entry name" value="PROKAR_LIPOPROTEIN"/>
    <property type="match status" value="1"/>
</dbReference>
<feature type="compositionally biased region" description="Polar residues" evidence="1">
    <location>
        <begin position="238"/>
        <end position="249"/>
    </location>
</feature>
<feature type="region of interest" description="Disordered" evidence="1">
    <location>
        <begin position="201"/>
        <end position="249"/>
    </location>
</feature>
<organism evidence="2 3">
    <name type="scientific">Methyloligella solikamskensis</name>
    <dbReference type="NCBI Taxonomy" id="1177756"/>
    <lineage>
        <taxon>Bacteria</taxon>
        <taxon>Pseudomonadati</taxon>
        <taxon>Pseudomonadota</taxon>
        <taxon>Alphaproteobacteria</taxon>
        <taxon>Hyphomicrobiales</taxon>
        <taxon>Hyphomicrobiaceae</taxon>
        <taxon>Methyloligella</taxon>
    </lineage>
</organism>
<protein>
    <submittedName>
        <fullName evidence="2">CpaD family pilus assembly protein</fullName>
    </submittedName>
</protein>
<accession>A0ABW3JDG5</accession>
<dbReference type="NCBIfam" id="TIGR02522">
    <property type="entry name" value="pilus_cpaD"/>
    <property type="match status" value="1"/>
</dbReference>
<keyword evidence="3" id="KW-1185">Reference proteome</keyword>
<dbReference type="EMBL" id="JBHTJO010000002">
    <property type="protein sequence ID" value="MFD0988109.1"/>
    <property type="molecule type" value="Genomic_DNA"/>
</dbReference>
<proteinExistence type="predicted"/>
<evidence type="ECO:0000313" key="2">
    <source>
        <dbReference type="EMBL" id="MFD0988109.1"/>
    </source>
</evidence>
<reference evidence="3" key="1">
    <citation type="journal article" date="2019" name="Int. J. Syst. Evol. Microbiol.">
        <title>The Global Catalogue of Microorganisms (GCM) 10K type strain sequencing project: providing services to taxonomists for standard genome sequencing and annotation.</title>
        <authorList>
            <consortium name="The Broad Institute Genomics Platform"/>
            <consortium name="The Broad Institute Genome Sequencing Center for Infectious Disease"/>
            <person name="Wu L."/>
            <person name="Ma J."/>
        </authorList>
    </citation>
    <scope>NUCLEOTIDE SEQUENCE [LARGE SCALE GENOMIC DNA]</scope>
    <source>
        <strain evidence="3">CCUG 61697</strain>
    </source>
</reference>